<dbReference type="OrthoDB" id="6627597at2759"/>
<dbReference type="EMBL" id="BGPR01012590">
    <property type="protein sequence ID" value="GBN56785.1"/>
    <property type="molecule type" value="Genomic_DNA"/>
</dbReference>
<evidence type="ECO:0000313" key="1">
    <source>
        <dbReference type="EMBL" id="GBN56785.1"/>
    </source>
</evidence>
<accession>A0A4Y2PY02</accession>
<gene>
    <name evidence="1" type="ORF">AVEN_245931_1</name>
</gene>
<keyword evidence="2" id="KW-1185">Reference proteome</keyword>
<name>A0A4Y2PY02_ARAVE</name>
<comment type="caution">
    <text evidence="1">The sequence shown here is derived from an EMBL/GenBank/DDBJ whole genome shotgun (WGS) entry which is preliminary data.</text>
</comment>
<evidence type="ECO:0008006" key="3">
    <source>
        <dbReference type="Google" id="ProtNLM"/>
    </source>
</evidence>
<protein>
    <recommendedName>
        <fullName evidence="3">Tesmin/TSO1-like CXC domain-containing protein</fullName>
    </recommendedName>
</protein>
<sequence length="104" mass="11719">MNLACLPPTSAAASQHSVRVYLQVQMWKGNVFSTKDWGWTFEQGYYKPVTSALPPAPENLLHLIRCGWKENCFRNCECKRSGLTCTIMCSECARESCFSSGFRG</sequence>
<organism evidence="1 2">
    <name type="scientific">Araneus ventricosus</name>
    <name type="common">Orbweaver spider</name>
    <name type="synonym">Epeira ventricosa</name>
    <dbReference type="NCBI Taxonomy" id="182803"/>
    <lineage>
        <taxon>Eukaryota</taxon>
        <taxon>Metazoa</taxon>
        <taxon>Ecdysozoa</taxon>
        <taxon>Arthropoda</taxon>
        <taxon>Chelicerata</taxon>
        <taxon>Arachnida</taxon>
        <taxon>Araneae</taxon>
        <taxon>Araneomorphae</taxon>
        <taxon>Entelegynae</taxon>
        <taxon>Araneoidea</taxon>
        <taxon>Araneidae</taxon>
        <taxon>Araneus</taxon>
    </lineage>
</organism>
<proteinExistence type="predicted"/>
<reference evidence="1 2" key="1">
    <citation type="journal article" date="2019" name="Sci. Rep.">
        <title>Orb-weaving spider Araneus ventricosus genome elucidates the spidroin gene catalogue.</title>
        <authorList>
            <person name="Kono N."/>
            <person name="Nakamura H."/>
            <person name="Ohtoshi R."/>
            <person name="Moran D.A.P."/>
            <person name="Shinohara A."/>
            <person name="Yoshida Y."/>
            <person name="Fujiwara M."/>
            <person name="Mori M."/>
            <person name="Tomita M."/>
            <person name="Arakawa K."/>
        </authorList>
    </citation>
    <scope>NUCLEOTIDE SEQUENCE [LARGE SCALE GENOMIC DNA]</scope>
</reference>
<dbReference type="Proteomes" id="UP000499080">
    <property type="component" value="Unassembled WGS sequence"/>
</dbReference>
<dbReference type="AlphaFoldDB" id="A0A4Y2PY02"/>
<evidence type="ECO:0000313" key="2">
    <source>
        <dbReference type="Proteomes" id="UP000499080"/>
    </source>
</evidence>